<dbReference type="GO" id="GO:0005524">
    <property type="term" value="F:ATP binding"/>
    <property type="evidence" value="ECO:0007669"/>
    <property type="project" value="UniProtKB-KW"/>
</dbReference>
<evidence type="ECO:0000313" key="4">
    <source>
        <dbReference type="Proteomes" id="UP000012174"/>
    </source>
</evidence>
<dbReference type="PANTHER" id="PTHR14187">
    <property type="entry name" value="ALPHA KINASE/ELONGATION FACTOR 2 KINASE"/>
    <property type="match status" value="1"/>
</dbReference>
<keyword evidence="4" id="KW-1185">Reference proteome</keyword>
<dbReference type="SUPFAM" id="SSF53067">
    <property type="entry name" value="Actin-like ATPase domain"/>
    <property type="match status" value="2"/>
</dbReference>
<dbReference type="CDD" id="cd10170">
    <property type="entry name" value="ASKHA_NBD_HSP70"/>
    <property type="match status" value="1"/>
</dbReference>
<keyword evidence="1" id="KW-0547">Nucleotide-binding</keyword>
<gene>
    <name evidence="3" type="ORF">UCREL1_2709</name>
</gene>
<protein>
    <submittedName>
        <fullName evidence="3">Putative hsp70-like protein</fullName>
    </submittedName>
</protein>
<sequence length="536" mass="60085">MDMNFESLSISERKIIVAIDFGTTYSGIAWAETQRHDRRTAITTWPISQSIRDGKTSEKVPTKLRHIGKDIQWGFQVALQAPSDEVMEWFKLDLDPSLQPSSQKKTNHYDAQQLVAEYLSKLGEHLLYTLRQKLGEAFVRNVPLEFILTVPAIWSDLAKSKTLEACQRAGGPFQGRPITLISEPEAAAIYTMHGLDPHGLQIGDSFVICDAGGGTVDLISYTITSLKPILEIKEASPGSGALCGSTFLNQRFEAFLRNRLKNEEGFDDELLAEAMERFEDQTKRHFTMASLPNDTFQIPVAGLANNKALGIQRGRLLLKAMDLQMIFEPVIQQIITLVQDQITTSKVSINAVLLVGGFGSSTYLRERLRNALGGKVQVMQPPNAWLAVVNGAVMKGLALSAPDQFTQVKIENRVARRHYGTEWALKYDESKHSSIKSKRWWCGLDGCYKVNTMNWFIKRWKIVSSGRIQKVTVEMFVDSTNRPAGTLRDENTKLLCKVEADVTHIPESQLTKRKGSDGELYYDLECKLEAVAKRKG</sequence>
<dbReference type="InterPro" id="IPR043129">
    <property type="entry name" value="ATPase_NBD"/>
</dbReference>
<dbReference type="PANTHER" id="PTHR14187:SF82">
    <property type="entry name" value="FAMILY CHAPERONE, PUTATIVE (AFU_ORTHOLOGUE AFUA_7G08575)-RELATED"/>
    <property type="match status" value="1"/>
</dbReference>
<dbReference type="STRING" id="1287681.M7SUM5"/>
<keyword evidence="2" id="KW-0067">ATP-binding</keyword>
<dbReference type="Pfam" id="PF00012">
    <property type="entry name" value="HSP70"/>
    <property type="match status" value="1"/>
</dbReference>
<evidence type="ECO:0000313" key="3">
    <source>
        <dbReference type="EMBL" id="EMR70259.1"/>
    </source>
</evidence>
<dbReference type="HOGENOM" id="CLU_009958_6_1_1"/>
<name>M7SUM5_EUTLA</name>
<dbReference type="AlphaFoldDB" id="M7SUM5"/>
<dbReference type="Gene3D" id="3.90.640.10">
    <property type="entry name" value="Actin, Chain A, domain 4"/>
    <property type="match status" value="1"/>
</dbReference>
<accession>M7SUM5</accession>
<dbReference type="OrthoDB" id="2963168at2759"/>
<dbReference type="PRINTS" id="PR00301">
    <property type="entry name" value="HEATSHOCK70"/>
</dbReference>
<reference evidence="4" key="1">
    <citation type="journal article" date="2013" name="Genome Announc.">
        <title>Draft genome sequence of the grapevine dieback fungus Eutypa lata UCR-EL1.</title>
        <authorList>
            <person name="Blanco-Ulate B."/>
            <person name="Rolshausen P.E."/>
            <person name="Cantu D."/>
        </authorList>
    </citation>
    <scope>NUCLEOTIDE SEQUENCE [LARGE SCALE GENOMIC DNA]</scope>
    <source>
        <strain evidence="4">UCR-EL1</strain>
    </source>
</reference>
<evidence type="ECO:0000256" key="1">
    <source>
        <dbReference type="ARBA" id="ARBA00022741"/>
    </source>
</evidence>
<dbReference type="EMBL" id="KB705900">
    <property type="protein sequence ID" value="EMR70259.1"/>
    <property type="molecule type" value="Genomic_DNA"/>
</dbReference>
<evidence type="ECO:0000256" key="2">
    <source>
        <dbReference type="ARBA" id="ARBA00022840"/>
    </source>
</evidence>
<dbReference type="KEGG" id="ela:UCREL1_2709"/>
<organism evidence="3 4">
    <name type="scientific">Eutypa lata (strain UCR-EL1)</name>
    <name type="common">Grapevine dieback disease fungus</name>
    <name type="synonym">Eutypa armeniacae</name>
    <dbReference type="NCBI Taxonomy" id="1287681"/>
    <lineage>
        <taxon>Eukaryota</taxon>
        <taxon>Fungi</taxon>
        <taxon>Dikarya</taxon>
        <taxon>Ascomycota</taxon>
        <taxon>Pezizomycotina</taxon>
        <taxon>Sordariomycetes</taxon>
        <taxon>Xylariomycetidae</taxon>
        <taxon>Xylariales</taxon>
        <taxon>Diatrypaceae</taxon>
        <taxon>Eutypa</taxon>
    </lineage>
</organism>
<proteinExistence type="predicted"/>
<dbReference type="Gene3D" id="3.30.420.40">
    <property type="match status" value="2"/>
</dbReference>
<dbReference type="InterPro" id="IPR013126">
    <property type="entry name" value="Hsp_70_fam"/>
</dbReference>
<dbReference type="OMA" id="YSAHCEY"/>
<dbReference type="GO" id="GO:0140662">
    <property type="term" value="F:ATP-dependent protein folding chaperone"/>
    <property type="evidence" value="ECO:0007669"/>
    <property type="project" value="InterPro"/>
</dbReference>
<dbReference type="Proteomes" id="UP000012174">
    <property type="component" value="Unassembled WGS sequence"/>
</dbReference>
<dbReference type="eggNOG" id="KOG0101">
    <property type="taxonomic scope" value="Eukaryota"/>
</dbReference>